<dbReference type="SMART" id="SM00355">
    <property type="entry name" value="ZnF_C2H2"/>
    <property type="match status" value="3"/>
</dbReference>
<dbReference type="InterPro" id="IPR041661">
    <property type="entry name" value="ZN622/Rei1/Reh1_Znf-C2H2"/>
</dbReference>
<dbReference type="InterPro" id="IPR036236">
    <property type="entry name" value="Znf_C2H2_sf"/>
</dbReference>
<name>A0A0W0D2S8_CANGB</name>
<dbReference type="GO" id="GO:0030687">
    <property type="term" value="C:preribosome, large subunit precursor"/>
    <property type="evidence" value="ECO:0007669"/>
    <property type="project" value="TreeGrafter"/>
</dbReference>
<dbReference type="GO" id="GO:0005737">
    <property type="term" value="C:cytoplasm"/>
    <property type="evidence" value="ECO:0007669"/>
    <property type="project" value="UniProtKB-SubCell"/>
</dbReference>
<dbReference type="VEuPathDB" id="FungiDB:GVI51_H06325"/>
<evidence type="ECO:0000256" key="2">
    <source>
        <dbReference type="ARBA" id="ARBA00022490"/>
    </source>
</evidence>
<dbReference type="AlphaFoldDB" id="A0A0W0D2S8"/>
<reference evidence="10 11" key="1">
    <citation type="submission" date="2015-10" db="EMBL/GenBank/DDBJ databases">
        <title>Draft genomes sequences of Candida glabrata isolates 1A, 1B, 2A, 2B, 3A and 3B.</title>
        <authorList>
            <person name="Haavelsrud O.E."/>
            <person name="Gaustad P."/>
        </authorList>
    </citation>
    <scope>NUCLEOTIDE SEQUENCE [LARGE SCALE GENOMIC DNA]</scope>
    <source>
        <strain evidence="10">910700640</strain>
    </source>
</reference>
<evidence type="ECO:0000256" key="1">
    <source>
        <dbReference type="ARBA" id="ARBA00004496"/>
    </source>
</evidence>
<dbReference type="PANTHER" id="PTHR13182:SF8">
    <property type="entry name" value="CYTOPLASMIC 60S SUBUNIT BIOGENESIS FACTOR ZNF622"/>
    <property type="match status" value="1"/>
</dbReference>
<evidence type="ECO:0000256" key="3">
    <source>
        <dbReference type="ARBA" id="ARBA00022517"/>
    </source>
</evidence>
<keyword evidence="3" id="KW-0690">Ribosome biogenesis</keyword>
<dbReference type="VEuPathDB" id="FungiDB:B1J91_H06479g"/>
<keyword evidence="5" id="KW-0677">Repeat</keyword>
<keyword evidence="4" id="KW-0479">Metal-binding</keyword>
<dbReference type="Pfam" id="PF12756">
    <property type="entry name" value="zf-C2H2_2"/>
    <property type="match status" value="1"/>
</dbReference>
<dbReference type="GO" id="GO:0043023">
    <property type="term" value="F:ribosomal large subunit binding"/>
    <property type="evidence" value="ECO:0007669"/>
    <property type="project" value="EnsemblFungi"/>
</dbReference>
<dbReference type="Proteomes" id="UP000054886">
    <property type="component" value="Unassembled WGS sequence"/>
</dbReference>
<dbReference type="InterPro" id="IPR040025">
    <property type="entry name" value="Znf622/Rei1/Reh1"/>
</dbReference>
<evidence type="ECO:0000256" key="4">
    <source>
        <dbReference type="ARBA" id="ARBA00022723"/>
    </source>
</evidence>
<keyword evidence="7" id="KW-0862">Zinc</keyword>
<dbReference type="GO" id="GO:0008270">
    <property type="term" value="F:zinc ion binding"/>
    <property type="evidence" value="ECO:0007669"/>
    <property type="project" value="UniProtKB-KW"/>
</dbReference>
<dbReference type="InterPro" id="IPR003604">
    <property type="entry name" value="Matrin/U1-like-C_Znf_C2H2"/>
</dbReference>
<organism evidence="10 11">
    <name type="scientific">Candida glabrata</name>
    <name type="common">Yeast</name>
    <name type="synonym">Torulopsis glabrata</name>
    <dbReference type="NCBI Taxonomy" id="5478"/>
    <lineage>
        <taxon>Eukaryota</taxon>
        <taxon>Fungi</taxon>
        <taxon>Dikarya</taxon>
        <taxon>Ascomycota</taxon>
        <taxon>Saccharomycotina</taxon>
        <taxon>Saccharomycetes</taxon>
        <taxon>Saccharomycetales</taxon>
        <taxon>Saccharomycetaceae</taxon>
        <taxon>Nakaseomyces</taxon>
    </lineage>
</organism>
<comment type="subcellular location">
    <subcellularLocation>
        <location evidence="1">Cytoplasm</location>
    </subcellularLocation>
</comment>
<evidence type="ECO:0000256" key="7">
    <source>
        <dbReference type="ARBA" id="ARBA00022833"/>
    </source>
</evidence>
<dbReference type="SMART" id="SM00451">
    <property type="entry name" value="ZnF_U1"/>
    <property type="match status" value="1"/>
</dbReference>
<feature type="compositionally biased region" description="Acidic residues" evidence="9">
    <location>
        <begin position="285"/>
        <end position="301"/>
    </location>
</feature>
<comment type="similarity">
    <text evidence="8">Belongs to the REI1 family.</text>
</comment>
<evidence type="ECO:0000256" key="6">
    <source>
        <dbReference type="ARBA" id="ARBA00022771"/>
    </source>
</evidence>
<dbReference type="PROSITE" id="PS00028">
    <property type="entry name" value="ZINC_FINGER_C2H2_1"/>
    <property type="match status" value="1"/>
</dbReference>
<protein>
    <submittedName>
        <fullName evidence="10">Cytoplasmic 60S subunit biogenesis factor REH1</fullName>
    </submittedName>
</protein>
<evidence type="ECO:0000256" key="5">
    <source>
        <dbReference type="ARBA" id="ARBA00022737"/>
    </source>
</evidence>
<dbReference type="EMBL" id="LLZZ01000116">
    <property type="protein sequence ID" value="KTB04718.1"/>
    <property type="molecule type" value="Genomic_DNA"/>
</dbReference>
<gene>
    <name evidence="10" type="ORF">AO440_002169</name>
</gene>
<accession>A0A0W0D2S8</accession>
<proteinExistence type="inferred from homology"/>
<keyword evidence="6" id="KW-0863">Zinc-finger</keyword>
<dbReference type="VEuPathDB" id="FungiDB:CAGL0H06479g"/>
<feature type="region of interest" description="Disordered" evidence="9">
    <location>
        <begin position="74"/>
        <end position="173"/>
    </location>
</feature>
<dbReference type="InterPro" id="IPR013087">
    <property type="entry name" value="Znf_C2H2_type"/>
</dbReference>
<dbReference type="PANTHER" id="PTHR13182">
    <property type="entry name" value="ZINC FINGER PROTEIN 622"/>
    <property type="match status" value="1"/>
</dbReference>
<dbReference type="GO" id="GO:0003676">
    <property type="term" value="F:nucleic acid binding"/>
    <property type="evidence" value="ECO:0007669"/>
    <property type="project" value="InterPro"/>
</dbReference>
<dbReference type="OrthoDB" id="19329at2759"/>
<dbReference type="GO" id="GO:0042273">
    <property type="term" value="P:ribosomal large subunit biogenesis"/>
    <property type="evidence" value="ECO:0007669"/>
    <property type="project" value="EnsemblFungi"/>
</dbReference>
<evidence type="ECO:0000256" key="9">
    <source>
        <dbReference type="SAM" id="MobiDB-lite"/>
    </source>
</evidence>
<feature type="compositionally biased region" description="Polar residues" evidence="9">
    <location>
        <begin position="148"/>
        <end position="162"/>
    </location>
</feature>
<dbReference type="VEuPathDB" id="FungiDB:GWK60_H06391"/>
<dbReference type="SUPFAM" id="SSF57667">
    <property type="entry name" value="beta-beta-alpha zinc fingers"/>
    <property type="match status" value="1"/>
</dbReference>
<keyword evidence="2" id="KW-0963">Cytoplasm</keyword>
<feature type="region of interest" description="Disordered" evidence="9">
    <location>
        <begin position="285"/>
        <end position="308"/>
    </location>
</feature>
<feature type="compositionally biased region" description="Polar residues" evidence="9">
    <location>
        <begin position="115"/>
        <end position="138"/>
    </location>
</feature>
<sequence>MSSTFTCNSCDIQFQTSDSQRYHMKTEWHRYNLKRRVANLPHISASMFAEKVQMSEREKREHMVDEFGFEILKAPDHGRKHKKRGSAAKPTSKEDKSEVPSNNIKSPANALHRTISPTESVASEMSALTTGSEYNTTDFGEDTASEYGFTSDSNYDYGSTTDESSDEEDHKLSVKHNHDDFKTTTCIYCGVENKEVERNIRHMFKSHGLYIPERSYLIDLDGLLKFLINHILVENKCMCCNYQGSSVESIRAHMDSKRHCKLPYETREERAVVGEFYDFSSLYSDEENEESENADDVEEAAGDSNGINSNYTVATIDDSGAELTLPTGVRLGHREGQRYYRQNLPLPPNHGESRRTVTAADRRMISGVTEKQYKKGMKKMQLLEQKAASEQIRKEVKRVNFQPHFRDPLLQ</sequence>
<evidence type="ECO:0000313" key="11">
    <source>
        <dbReference type="Proteomes" id="UP000054886"/>
    </source>
</evidence>
<comment type="caution">
    <text evidence="10">The sequence shown here is derived from an EMBL/GenBank/DDBJ whole genome shotgun (WGS) entry which is preliminary data.</text>
</comment>
<evidence type="ECO:0000256" key="8">
    <source>
        <dbReference type="ARBA" id="ARBA00034126"/>
    </source>
</evidence>
<evidence type="ECO:0000313" key="10">
    <source>
        <dbReference type="EMBL" id="KTB04718.1"/>
    </source>
</evidence>